<reference evidence="1 2" key="1">
    <citation type="submission" date="2017-12" db="EMBL/GenBank/DDBJ databases">
        <title>Streptomyces populusis sp. nov., a novel endophytic actinobacterium isolated from stems of Populus adenopoda Maxim.</title>
        <authorList>
            <person name="Wang Z."/>
        </authorList>
    </citation>
    <scope>NUCLEOTIDE SEQUENCE [LARGE SCALE GENOMIC DNA]</scope>
    <source>
        <strain evidence="1 2">A249</strain>
    </source>
</reference>
<organism evidence="1 2">
    <name type="scientific">Streptomyces populi</name>
    <dbReference type="NCBI Taxonomy" id="2058924"/>
    <lineage>
        <taxon>Bacteria</taxon>
        <taxon>Bacillati</taxon>
        <taxon>Actinomycetota</taxon>
        <taxon>Actinomycetes</taxon>
        <taxon>Kitasatosporales</taxon>
        <taxon>Streptomycetaceae</taxon>
        <taxon>Streptomyces</taxon>
    </lineage>
</organism>
<evidence type="ECO:0000313" key="1">
    <source>
        <dbReference type="EMBL" id="PKT67131.1"/>
    </source>
</evidence>
<name>A0A2I0SB08_9ACTN</name>
<dbReference type="EMBL" id="PJOS01000213">
    <property type="protein sequence ID" value="PKT67131.1"/>
    <property type="molecule type" value="Genomic_DNA"/>
</dbReference>
<accession>A0A2I0SB08</accession>
<evidence type="ECO:0000313" key="2">
    <source>
        <dbReference type="Proteomes" id="UP000236178"/>
    </source>
</evidence>
<keyword evidence="2" id="KW-1185">Reference proteome</keyword>
<comment type="caution">
    <text evidence="1">The sequence shown here is derived from an EMBL/GenBank/DDBJ whole genome shotgun (WGS) entry which is preliminary data.</text>
</comment>
<sequence>MSSTETLQLAPDSLAVRLGMGDTSETRSFGPVCNGRMSPSHRYSALSIIEPRENRIDALVLKCRLEDKVSHA</sequence>
<dbReference type="Proteomes" id="UP000236178">
    <property type="component" value="Unassembled WGS sequence"/>
</dbReference>
<dbReference type="AlphaFoldDB" id="A0A2I0SB08"/>
<gene>
    <name evidence="1" type="ORF">CW362_42165</name>
</gene>
<protein>
    <submittedName>
        <fullName evidence="1">Uncharacterized protein</fullName>
    </submittedName>
</protein>
<proteinExistence type="predicted"/>